<sequence>MQRMKAILRVRFRSRSHEKNTRRFGGTQAGAAAASNRIARQAFVLRAWQGYEYKDAQMLSIRAMVNELSLKSGAEYDVHLLVEIKNLSLPIWSSHSSITGVFRSGHWPVQWFSQEHPEYKFFWNWEMDVRYTGHYYELANAISKWSDKQPRKGLWERSSKFYIPSVHGTWSKFVDIVGLAAYPEGVFPPTTYEKDNYEWGVGEPADLITFNPIFDVAKSTWLHASDVTGYSTKLELPPRRCSVVAVTRMSKRLLGIMYEETWSKRHSMFPEVFPPSIALHYGLKAVYPPLPVHLDRAWNLEWLNRVFNWPTNEKESVFSFFDNAAPGFGEFNHLGSTFYFLAQFGSSLWRRWIGANEGGIGGQEWEAENGGTMCLRGALIHPVKNDGL</sequence>
<keyword evidence="2" id="KW-1185">Reference proteome</keyword>
<gene>
    <name evidence="1" type="ORF">BKA67DRAFT_655668</name>
</gene>
<dbReference type="RefSeq" id="XP_045961628.1">
    <property type="nucleotide sequence ID" value="XM_046106798.1"/>
</dbReference>
<evidence type="ECO:0000313" key="1">
    <source>
        <dbReference type="EMBL" id="KAH6657394.1"/>
    </source>
</evidence>
<organism evidence="1 2">
    <name type="scientific">Truncatella angustata</name>
    <dbReference type="NCBI Taxonomy" id="152316"/>
    <lineage>
        <taxon>Eukaryota</taxon>
        <taxon>Fungi</taxon>
        <taxon>Dikarya</taxon>
        <taxon>Ascomycota</taxon>
        <taxon>Pezizomycotina</taxon>
        <taxon>Sordariomycetes</taxon>
        <taxon>Xylariomycetidae</taxon>
        <taxon>Amphisphaeriales</taxon>
        <taxon>Sporocadaceae</taxon>
        <taxon>Truncatella</taxon>
    </lineage>
</organism>
<dbReference type="Proteomes" id="UP000758603">
    <property type="component" value="Unassembled WGS sequence"/>
</dbReference>
<proteinExistence type="predicted"/>
<name>A0A9P9A0S7_9PEZI</name>
<dbReference type="GeneID" id="70135689"/>
<dbReference type="EMBL" id="JAGPXC010000002">
    <property type="protein sequence ID" value="KAH6657394.1"/>
    <property type="molecule type" value="Genomic_DNA"/>
</dbReference>
<comment type="caution">
    <text evidence="1">The sequence shown here is derived from an EMBL/GenBank/DDBJ whole genome shotgun (WGS) entry which is preliminary data.</text>
</comment>
<dbReference type="AlphaFoldDB" id="A0A9P9A0S7"/>
<dbReference type="InterPro" id="IPR021822">
    <property type="entry name" value="DUF3405"/>
</dbReference>
<dbReference type="Pfam" id="PF11885">
    <property type="entry name" value="DUF3405"/>
    <property type="match status" value="1"/>
</dbReference>
<reference evidence="1" key="1">
    <citation type="journal article" date="2021" name="Nat. Commun.">
        <title>Genetic determinants of endophytism in the Arabidopsis root mycobiome.</title>
        <authorList>
            <person name="Mesny F."/>
            <person name="Miyauchi S."/>
            <person name="Thiergart T."/>
            <person name="Pickel B."/>
            <person name="Atanasova L."/>
            <person name="Karlsson M."/>
            <person name="Huettel B."/>
            <person name="Barry K.W."/>
            <person name="Haridas S."/>
            <person name="Chen C."/>
            <person name="Bauer D."/>
            <person name="Andreopoulos W."/>
            <person name="Pangilinan J."/>
            <person name="LaButti K."/>
            <person name="Riley R."/>
            <person name="Lipzen A."/>
            <person name="Clum A."/>
            <person name="Drula E."/>
            <person name="Henrissat B."/>
            <person name="Kohler A."/>
            <person name="Grigoriev I.V."/>
            <person name="Martin F.M."/>
            <person name="Hacquard S."/>
        </authorList>
    </citation>
    <scope>NUCLEOTIDE SEQUENCE</scope>
    <source>
        <strain evidence="1">MPI-SDFR-AT-0073</strain>
    </source>
</reference>
<accession>A0A9P9A0S7</accession>
<dbReference type="PANTHER" id="PTHR36205">
    <property type="entry name" value="CHROMOSOME 19, WHOLE GENOME SHOTGUN SEQUENCE"/>
    <property type="match status" value="1"/>
</dbReference>
<evidence type="ECO:0000313" key="2">
    <source>
        <dbReference type="Proteomes" id="UP000758603"/>
    </source>
</evidence>
<dbReference type="PANTHER" id="PTHR36205:SF3">
    <property type="entry name" value="MAJOR FACILITATOR SUPERFAMILY TRANSPORTER"/>
    <property type="match status" value="1"/>
</dbReference>
<dbReference type="OrthoDB" id="3353407at2759"/>
<protein>
    <submittedName>
        <fullName evidence="1">Uncharacterized protein</fullName>
    </submittedName>
</protein>